<comment type="similarity">
    <text evidence="2">Belongs to the SKP1 family.</text>
</comment>
<keyword evidence="6" id="KW-0539">Nucleus</keyword>
<evidence type="ECO:0000256" key="8">
    <source>
        <dbReference type="ARBA" id="ARBA00032114"/>
    </source>
</evidence>
<evidence type="ECO:0000256" key="6">
    <source>
        <dbReference type="ARBA" id="ARBA00023242"/>
    </source>
</evidence>
<dbReference type="AlphaFoldDB" id="A0A9W9M013"/>
<evidence type="ECO:0000256" key="1">
    <source>
        <dbReference type="ARBA" id="ARBA00004123"/>
    </source>
</evidence>
<gene>
    <name evidence="11" type="ORF">N7492_001779</name>
</gene>
<dbReference type="CDD" id="cd18321">
    <property type="entry name" value="BTB_POZ_EloC"/>
    <property type="match status" value="1"/>
</dbReference>
<dbReference type="FunFam" id="3.30.710.10:FF:000035">
    <property type="entry name" value="Elongin C transcription elongation factor"/>
    <property type="match status" value="1"/>
</dbReference>
<dbReference type="InterPro" id="IPR011333">
    <property type="entry name" value="SKP1/BTB/POZ_sf"/>
</dbReference>
<evidence type="ECO:0000256" key="7">
    <source>
        <dbReference type="ARBA" id="ARBA00030035"/>
    </source>
</evidence>
<name>A0A9W9M013_9EURO</name>
<comment type="function">
    <text evidence="9">Essential component of the SCF (SKP1-CUL1-F-box protein) E3 ubiquitin ligase complexes, which mediate the ubiquitination and subsequent proteasomal degradation of target proteins. Controls sulfur metabolite repression, probably by mediating the inactivation or degradation of the metR transcription factor.</text>
</comment>
<evidence type="ECO:0000313" key="11">
    <source>
        <dbReference type="EMBL" id="KAJ5184163.1"/>
    </source>
</evidence>
<dbReference type="OrthoDB" id="249087at2759"/>
<dbReference type="PANTHER" id="PTHR20648">
    <property type="entry name" value="ELONGIN-C"/>
    <property type="match status" value="1"/>
</dbReference>
<sequence>MNRQPAADVVDESPALVPWLGRTMVRNRANVLGRLWARQAVIVFDVVVTRKCSNGCGYRLSLIDIVPGKSGLSVVRTLPSTRHTSTMSDSPHEYVTLVSQDGFEFVISRQAACVSGTIRRMLDPSSRFAEAQSGRCVLENLSGIILEKVCEYFLYNEKHKNQANVADMDIPPEMCLELLMAADYLDT</sequence>
<comment type="subcellular location">
    <subcellularLocation>
        <location evidence="1">Nucleus</location>
    </subcellularLocation>
</comment>
<comment type="caution">
    <text evidence="11">The sequence shown here is derived from an EMBL/GenBank/DDBJ whole genome shotgun (WGS) entry which is preliminary data.</text>
</comment>
<dbReference type="EMBL" id="JAPQKO010000001">
    <property type="protein sequence ID" value="KAJ5184163.1"/>
    <property type="molecule type" value="Genomic_DNA"/>
</dbReference>
<reference evidence="11" key="2">
    <citation type="journal article" date="2023" name="IMA Fungus">
        <title>Comparative genomic study of the Penicillium genus elucidates a diverse pangenome and 15 lateral gene transfer events.</title>
        <authorList>
            <person name="Petersen C."/>
            <person name="Sorensen T."/>
            <person name="Nielsen M.R."/>
            <person name="Sondergaard T.E."/>
            <person name="Sorensen J.L."/>
            <person name="Fitzpatrick D.A."/>
            <person name="Frisvad J.C."/>
            <person name="Nielsen K.L."/>
        </authorList>
    </citation>
    <scope>NUCLEOTIDE SEQUENCE</scope>
    <source>
        <strain evidence="11">IBT 21917</strain>
    </source>
</reference>
<dbReference type="InterPro" id="IPR001232">
    <property type="entry name" value="SKP1-like"/>
</dbReference>
<evidence type="ECO:0000256" key="5">
    <source>
        <dbReference type="ARBA" id="ARBA00021347"/>
    </source>
</evidence>
<dbReference type="Gene3D" id="3.30.710.10">
    <property type="entry name" value="Potassium Channel Kv1.1, Chain A"/>
    <property type="match status" value="1"/>
</dbReference>
<evidence type="ECO:0000259" key="10">
    <source>
        <dbReference type="Pfam" id="PF03931"/>
    </source>
</evidence>
<feature type="domain" description="SKP1 component POZ" evidence="10">
    <location>
        <begin position="94"/>
        <end position="156"/>
    </location>
</feature>
<evidence type="ECO:0000256" key="3">
    <source>
        <dbReference type="ARBA" id="ARBA00011194"/>
    </source>
</evidence>
<proteinExistence type="inferred from homology"/>
<protein>
    <recommendedName>
        <fullName evidence="4">E3 ubiquitin ligase complex SCF subunit sconC</fullName>
    </recommendedName>
    <alternativeName>
        <fullName evidence="5">Elongin-C</fullName>
    </alternativeName>
    <alternativeName>
        <fullName evidence="8">Sulfur controller C</fullName>
    </alternativeName>
    <alternativeName>
        <fullName evidence="7">Sulfur metabolite repression control protein C</fullName>
    </alternativeName>
</protein>
<dbReference type="GO" id="GO:0005634">
    <property type="term" value="C:nucleus"/>
    <property type="evidence" value="ECO:0007669"/>
    <property type="project" value="UniProtKB-SubCell"/>
</dbReference>
<keyword evidence="12" id="KW-1185">Reference proteome</keyword>
<evidence type="ECO:0000313" key="12">
    <source>
        <dbReference type="Proteomes" id="UP001146351"/>
    </source>
</evidence>
<dbReference type="SUPFAM" id="SSF54695">
    <property type="entry name" value="POZ domain"/>
    <property type="match status" value="1"/>
</dbReference>
<evidence type="ECO:0000256" key="2">
    <source>
        <dbReference type="ARBA" id="ARBA00009993"/>
    </source>
</evidence>
<evidence type="ECO:0000256" key="4">
    <source>
        <dbReference type="ARBA" id="ARBA00018943"/>
    </source>
</evidence>
<dbReference type="Pfam" id="PF03931">
    <property type="entry name" value="Skp1_POZ"/>
    <property type="match status" value="1"/>
</dbReference>
<evidence type="ECO:0000256" key="9">
    <source>
        <dbReference type="ARBA" id="ARBA00045385"/>
    </source>
</evidence>
<dbReference type="GO" id="GO:0006511">
    <property type="term" value="P:ubiquitin-dependent protein catabolic process"/>
    <property type="evidence" value="ECO:0007669"/>
    <property type="project" value="InterPro"/>
</dbReference>
<dbReference type="InterPro" id="IPR039948">
    <property type="entry name" value="ELC1"/>
</dbReference>
<dbReference type="Proteomes" id="UP001146351">
    <property type="component" value="Unassembled WGS sequence"/>
</dbReference>
<organism evidence="11 12">
    <name type="scientific">Penicillium capsulatum</name>
    <dbReference type="NCBI Taxonomy" id="69766"/>
    <lineage>
        <taxon>Eukaryota</taxon>
        <taxon>Fungi</taxon>
        <taxon>Dikarya</taxon>
        <taxon>Ascomycota</taxon>
        <taxon>Pezizomycotina</taxon>
        <taxon>Eurotiomycetes</taxon>
        <taxon>Eurotiomycetidae</taxon>
        <taxon>Eurotiales</taxon>
        <taxon>Aspergillaceae</taxon>
        <taxon>Penicillium</taxon>
    </lineage>
</organism>
<dbReference type="InterPro" id="IPR016073">
    <property type="entry name" value="Skp1_comp_POZ"/>
</dbReference>
<comment type="subunit">
    <text evidence="3">Component of the SCF (SKP1-CUL1-F-box protein) E3 ubiquitin ligase complexes.</text>
</comment>
<dbReference type="SMART" id="SM00512">
    <property type="entry name" value="Skp1"/>
    <property type="match status" value="1"/>
</dbReference>
<reference evidence="11" key="1">
    <citation type="submission" date="2022-11" db="EMBL/GenBank/DDBJ databases">
        <authorList>
            <person name="Petersen C."/>
        </authorList>
    </citation>
    <scope>NUCLEOTIDE SEQUENCE</scope>
    <source>
        <strain evidence="11">IBT 21917</strain>
    </source>
</reference>
<accession>A0A9W9M013</accession>